<evidence type="ECO:0000313" key="3">
    <source>
        <dbReference type="Proteomes" id="UP000188268"/>
    </source>
</evidence>
<sequence>MQSLRCCSSDAVQLNLASLPPPPPSSSVSNTTANAMSSTISADLSIDEEESTETRIDKVCSLVGE</sequence>
<protein>
    <submittedName>
        <fullName evidence="2">Glutaredoxin-C6-like protein</fullName>
    </submittedName>
</protein>
<evidence type="ECO:0000256" key="1">
    <source>
        <dbReference type="SAM" id="MobiDB-lite"/>
    </source>
</evidence>
<feature type="region of interest" description="Disordered" evidence="1">
    <location>
        <begin position="15"/>
        <end position="34"/>
    </location>
</feature>
<keyword evidence="3" id="KW-1185">Reference proteome</keyword>
<proteinExistence type="predicted"/>
<comment type="caution">
    <text evidence="2">The sequence shown here is derived from an EMBL/GenBank/DDBJ whole genome shotgun (WGS) entry which is preliminary data.</text>
</comment>
<gene>
    <name evidence="2" type="ORF">CCACVL1_06829</name>
</gene>
<dbReference type="AlphaFoldDB" id="A0A1R3JCK4"/>
<dbReference type="STRING" id="210143.A0A1R3JCK4"/>
<reference evidence="2 3" key="1">
    <citation type="submission" date="2013-09" db="EMBL/GenBank/DDBJ databases">
        <title>Corchorus capsularis genome sequencing.</title>
        <authorList>
            <person name="Alam M."/>
            <person name="Haque M.S."/>
            <person name="Islam M.S."/>
            <person name="Emdad E.M."/>
            <person name="Islam M.M."/>
            <person name="Ahmed B."/>
            <person name="Halim A."/>
            <person name="Hossen Q.M.M."/>
            <person name="Hossain M.Z."/>
            <person name="Ahmed R."/>
            <person name="Khan M.M."/>
            <person name="Islam R."/>
            <person name="Rashid M.M."/>
            <person name="Khan S.A."/>
            <person name="Rahman M.S."/>
            <person name="Alam M."/>
        </authorList>
    </citation>
    <scope>NUCLEOTIDE SEQUENCE [LARGE SCALE GENOMIC DNA]</scope>
    <source>
        <strain evidence="3">cv. CVL-1</strain>
        <tissue evidence="2">Whole seedling</tissue>
    </source>
</reference>
<dbReference type="EMBL" id="AWWV01008186">
    <property type="protein sequence ID" value="OMO92516.1"/>
    <property type="molecule type" value="Genomic_DNA"/>
</dbReference>
<name>A0A1R3JCK4_COCAP</name>
<accession>A0A1R3JCK4</accession>
<evidence type="ECO:0000313" key="2">
    <source>
        <dbReference type="EMBL" id="OMO92516.1"/>
    </source>
</evidence>
<dbReference type="Gramene" id="OMO92516">
    <property type="protein sequence ID" value="OMO92516"/>
    <property type="gene ID" value="CCACVL1_06829"/>
</dbReference>
<dbReference type="Proteomes" id="UP000188268">
    <property type="component" value="Unassembled WGS sequence"/>
</dbReference>
<organism evidence="2 3">
    <name type="scientific">Corchorus capsularis</name>
    <name type="common">Jute</name>
    <dbReference type="NCBI Taxonomy" id="210143"/>
    <lineage>
        <taxon>Eukaryota</taxon>
        <taxon>Viridiplantae</taxon>
        <taxon>Streptophyta</taxon>
        <taxon>Embryophyta</taxon>
        <taxon>Tracheophyta</taxon>
        <taxon>Spermatophyta</taxon>
        <taxon>Magnoliopsida</taxon>
        <taxon>eudicotyledons</taxon>
        <taxon>Gunneridae</taxon>
        <taxon>Pentapetalae</taxon>
        <taxon>rosids</taxon>
        <taxon>malvids</taxon>
        <taxon>Malvales</taxon>
        <taxon>Malvaceae</taxon>
        <taxon>Grewioideae</taxon>
        <taxon>Apeibeae</taxon>
        <taxon>Corchorus</taxon>
    </lineage>
</organism>